<dbReference type="GO" id="GO:0019877">
    <property type="term" value="P:diaminopimelate biosynthetic process"/>
    <property type="evidence" value="ECO:0007669"/>
    <property type="project" value="TreeGrafter"/>
</dbReference>
<name>A0A1L4BQM7_9GAMM</name>
<dbReference type="GO" id="GO:0005829">
    <property type="term" value="C:cytosol"/>
    <property type="evidence" value="ECO:0007669"/>
    <property type="project" value="TreeGrafter"/>
</dbReference>
<dbReference type="GO" id="GO:0009089">
    <property type="term" value="P:lysine biosynthetic process via diaminopimelate"/>
    <property type="evidence" value="ECO:0007669"/>
    <property type="project" value="InterPro"/>
</dbReference>
<evidence type="ECO:0000313" key="3">
    <source>
        <dbReference type="Proteomes" id="UP000184222"/>
    </source>
</evidence>
<dbReference type="Proteomes" id="UP000184222">
    <property type="component" value="Chromosome"/>
</dbReference>
<dbReference type="PIRSF" id="PIRSF000161">
    <property type="entry name" value="DHPR"/>
    <property type="match status" value="1"/>
</dbReference>
<dbReference type="GO" id="GO:0008839">
    <property type="term" value="F:4-hydroxy-tetrahydrodipicolinate reductase"/>
    <property type="evidence" value="ECO:0007669"/>
    <property type="project" value="InterPro"/>
</dbReference>
<dbReference type="InterPro" id="IPR036291">
    <property type="entry name" value="NAD(P)-bd_dom_sf"/>
</dbReference>
<dbReference type="SUPFAM" id="SSF55347">
    <property type="entry name" value="Glyceraldehyde-3-phosphate dehydrogenase-like, C-terminal domain"/>
    <property type="match status" value="1"/>
</dbReference>
<dbReference type="STRING" id="573570.F7310_01665"/>
<dbReference type="PANTHER" id="PTHR20836:SF0">
    <property type="entry name" value="4-HYDROXY-TETRAHYDRODIPICOLINATE REDUCTASE 1, CHLOROPLASTIC-RELATED"/>
    <property type="match status" value="1"/>
</dbReference>
<gene>
    <name evidence="2" type="ORF">F7310_01665</name>
</gene>
<keyword evidence="3" id="KW-1185">Reference proteome</keyword>
<accession>A0A1L4BQM7</accession>
<proteinExistence type="predicted"/>
<evidence type="ECO:0000313" key="2">
    <source>
        <dbReference type="EMBL" id="API86138.1"/>
    </source>
</evidence>
<dbReference type="SUPFAM" id="SSF51735">
    <property type="entry name" value="NAD(P)-binding Rossmann-fold domains"/>
    <property type="match status" value="1"/>
</dbReference>
<dbReference type="PANTHER" id="PTHR20836">
    <property type="entry name" value="DIHYDRODIPICOLINATE REDUCTASE"/>
    <property type="match status" value="1"/>
</dbReference>
<dbReference type="InterPro" id="IPR023940">
    <property type="entry name" value="DHDPR_bac"/>
</dbReference>
<dbReference type="Pfam" id="PF05173">
    <property type="entry name" value="DapB_C"/>
    <property type="match status" value="1"/>
</dbReference>
<organism evidence="2 3">
    <name type="scientific">Francisella uliginis</name>
    <dbReference type="NCBI Taxonomy" id="573570"/>
    <lineage>
        <taxon>Bacteria</taxon>
        <taxon>Pseudomonadati</taxon>
        <taxon>Pseudomonadota</taxon>
        <taxon>Gammaproteobacteria</taxon>
        <taxon>Thiotrichales</taxon>
        <taxon>Francisellaceae</taxon>
        <taxon>Francisella</taxon>
    </lineage>
</organism>
<dbReference type="OrthoDB" id="9790352at2"/>
<dbReference type="InterPro" id="IPR022663">
    <property type="entry name" value="DapB_C"/>
</dbReference>
<dbReference type="Gene3D" id="3.40.50.720">
    <property type="entry name" value="NAD(P)-binding Rossmann-like Domain"/>
    <property type="match status" value="2"/>
</dbReference>
<dbReference type="Gene3D" id="3.30.360.10">
    <property type="entry name" value="Dihydrodipicolinate Reductase, domain 2"/>
    <property type="match status" value="2"/>
</dbReference>
<dbReference type="AlphaFoldDB" id="A0A1L4BQM7"/>
<dbReference type="EMBL" id="CP016796">
    <property type="protein sequence ID" value="API86138.1"/>
    <property type="molecule type" value="Genomic_DNA"/>
</dbReference>
<reference evidence="2 3" key="1">
    <citation type="journal article" date="2016" name="Appl. Environ. Microbiol.">
        <title>Whole genome relationships among Francisella bacteria of diverse origin define new species and provide specific regions for detection.</title>
        <authorList>
            <person name="Challacombe J.F."/>
            <person name="Petersen J.M."/>
            <person name="Gallegos-Graves V."/>
            <person name="Hodge D."/>
            <person name="Pillai S."/>
            <person name="Kuske C.R."/>
        </authorList>
    </citation>
    <scope>NUCLEOTIDE SEQUENCE [LARGE SCALE GENOMIC DNA]</scope>
    <source>
        <strain evidence="3">TX07-7310</strain>
    </source>
</reference>
<evidence type="ECO:0000259" key="1">
    <source>
        <dbReference type="Pfam" id="PF05173"/>
    </source>
</evidence>
<dbReference type="RefSeq" id="WP_072711335.1">
    <property type="nucleotide sequence ID" value="NZ_CP016796.1"/>
</dbReference>
<sequence length="226" mass="25257">MKIAIVGKGNTGQAVLDLLGSQNIYEVFDSNNTVTVEKLNNAEAVIIFVSAKILEDILPILLETKTPIICGATGFDYTQGVVEQVTLNKKVWIVANNFSLSMVFIKKALNSLGKIQHLIPRLECTIKETHHTRKLDAPSGTAISWENWLDIDSCAISSERLGDIKGIHEATLSYEYETIELKHTAHDRKLFAQGAIWAAKYAINNSDLYGFYQFEELVAKEYANEY</sequence>
<feature type="domain" description="Dihydrodipicolinate reductase C-terminal" evidence="1">
    <location>
        <begin position="116"/>
        <end position="215"/>
    </location>
</feature>
<protein>
    <submittedName>
        <fullName evidence="2">Dihydrodipicolinate reductase</fullName>
    </submittedName>
</protein>
<dbReference type="KEGG" id="frx:F7310_01665"/>